<keyword evidence="4 10" id="KW-0853">WD repeat</keyword>
<evidence type="ECO:0000259" key="12">
    <source>
        <dbReference type="PROSITE" id="PS50011"/>
    </source>
</evidence>
<gene>
    <name evidence="13" type="ORF">DPMN_118890</name>
</gene>
<protein>
    <recommendedName>
        <fullName evidence="2">non-specific serine/threonine protein kinase</fullName>
        <ecNumber evidence="2">2.7.11.1</ecNumber>
    </recommendedName>
</protein>
<dbReference type="OrthoDB" id="242910at2759"/>
<dbReference type="GO" id="GO:0071561">
    <property type="term" value="C:nucleus-vacuole junction"/>
    <property type="evidence" value="ECO:0007669"/>
    <property type="project" value="TreeGrafter"/>
</dbReference>
<dbReference type="PANTHER" id="PTHR17583">
    <property type="entry name" value="PHOSPHOINOSITIDE 3-KINASE REGULATORY SUBUNIT 4"/>
    <property type="match status" value="1"/>
</dbReference>
<dbReference type="GO" id="GO:0034272">
    <property type="term" value="C:phosphatidylinositol 3-kinase complex, class III, type II"/>
    <property type="evidence" value="ECO:0007669"/>
    <property type="project" value="TreeGrafter"/>
</dbReference>
<dbReference type="SUPFAM" id="SSF50978">
    <property type="entry name" value="WD40 repeat-like"/>
    <property type="match status" value="1"/>
</dbReference>
<feature type="compositionally biased region" description="Polar residues" evidence="11">
    <location>
        <begin position="892"/>
        <end position="903"/>
    </location>
</feature>
<evidence type="ECO:0000313" key="13">
    <source>
        <dbReference type="EMBL" id="KAH3817357.1"/>
    </source>
</evidence>
<dbReference type="PROSITE" id="PS00108">
    <property type="entry name" value="PROTEIN_KINASE_ST"/>
    <property type="match status" value="1"/>
</dbReference>
<feature type="compositionally biased region" description="Low complexity" evidence="11">
    <location>
        <begin position="864"/>
        <end position="880"/>
    </location>
</feature>
<name>A0A9D4JRH6_DREPO</name>
<dbReference type="Gene3D" id="1.25.10.10">
    <property type="entry name" value="Leucine-rich Repeat Variant"/>
    <property type="match status" value="1"/>
</dbReference>
<keyword evidence="14" id="KW-1185">Reference proteome</keyword>
<dbReference type="InterPro" id="IPR019775">
    <property type="entry name" value="WD40_repeat_CS"/>
</dbReference>
<dbReference type="PROSITE" id="PS00678">
    <property type="entry name" value="WD_REPEATS_1"/>
    <property type="match status" value="1"/>
</dbReference>
<keyword evidence="9" id="KW-0067">ATP-binding</keyword>
<organism evidence="13 14">
    <name type="scientific">Dreissena polymorpha</name>
    <name type="common">Zebra mussel</name>
    <name type="synonym">Mytilus polymorpha</name>
    <dbReference type="NCBI Taxonomy" id="45954"/>
    <lineage>
        <taxon>Eukaryota</taxon>
        <taxon>Metazoa</taxon>
        <taxon>Spiralia</taxon>
        <taxon>Lophotrochozoa</taxon>
        <taxon>Mollusca</taxon>
        <taxon>Bivalvia</taxon>
        <taxon>Autobranchia</taxon>
        <taxon>Heteroconchia</taxon>
        <taxon>Euheterodonta</taxon>
        <taxon>Imparidentia</taxon>
        <taxon>Neoheterodontei</taxon>
        <taxon>Myida</taxon>
        <taxon>Dreissenoidea</taxon>
        <taxon>Dreissenidae</taxon>
        <taxon>Dreissena</taxon>
    </lineage>
</organism>
<reference evidence="13" key="2">
    <citation type="submission" date="2020-11" db="EMBL/GenBank/DDBJ databases">
        <authorList>
            <person name="McCartney M.A."/>
            <person name="Auch B."/>
            <person name="Kono T."/>
            <person name="Mallez S."/>
            <person name="Becker A."/>
            <person name="Gohl D.M."/>
            <person name="Silverstein K.A.T."/>
            <person name="Koren S."/>
            <person name="Bechman K.B."/>
            <person name="Herman A."/>
            <person name="Abrahante J.E."/>
            <person name="Garbe J."/>
        </authorList>
    </citation>
    <scope>NUCLEOTIDE SEQUENCE</scope>
    <source>
        <strain evidence="13">Duluth1</strain>
        <tissue evidence="13">Whole animal</tissue>
    </source>
</reference>
<dbReference type="InterPro" id="IPR055231">
    <property type="entry name" value="2AA_helical"/>
</dbReference>
<evidence type="ECO:0000313" key="14">
    <source>
        <dbReference type="Proteomes" id="UP000828390"/>
    </source>
</evidence>
<dbReference type="InterPro" id="IPR045162">
    <property type="entry name" value="Vps15-like"/>
</dbReference>
<dbReference type="InterPro" id="IPR000719">
    <property type="entry name" value="Prot_kinase_dom"/>
</dbReference>
<dbReference type="SUPFAM" id="SSF48371">
    <property type="entry name" value="ARM repeat"/>
    <property type="match status" value="1"/>
</dbReference>
<dbReference type="Pfam" id="PF00400">
    <property type="entry name" value="WD40"/>
    <property type="match status" value="3"/>
</dbReference>
<dbReference type="InterPro" id="IPR015943">
    <property type="entry name" value="WD40/YVTN_repeat-like_dom_sf"/>
</dbReference>
<dbReference type="Proteomes" id="UP000828390">
    <property type="component" value="Unassembled WGS sequence"/>
</dbReference>
<dbReference type="GO" id="GO:0005524">
    <property type="term" value="F:ATP binding"/>
    <property type="evidence" value="ECO:0007669"/>
    <property type="project" value="UniProtKB-KW"/>
</dbReference>
<feature type="repeat" description="WD" evidence="10">
    <location>
        <begin position="983"/>
        <end position="1015"/>
    </location>
</feature>
<dbReference type="PROSITE" id="PS50011">
    <property type="entry name" value="PROTEIN_KINASE_DOM"/>
    <property type="match status" value="1"/>
</dbReference>
<evidence type="ECO:0000256" key="10">
    <source>
        <dbReference type="PROSITE-ProRule" id="PRU00221"/>
    </source>
</evidence>
<dbReference type="InterPro" id="IPR016024">
    <property type="entry name" value="ARM-type_fold"/>
</dbReference>
<keyword evidence="7" id="KW-0547">Nucleotide-binding</keyword>
<dbReference type="SMART" id="SM00320">
    <property type="entry name" value="WD40"/>
    <property type="match status" value="6"/>
</dbReference>
<dbReference type="InterPro" id="IPR011989">
    <property type="entry name" value="ARM-like"/>
</dbReference>
<dbReference type="InterPro" id="IPR011009">
    <property type="entry name" value="Kinase-like_dom_sf"/>
</dbReference>
<dbReference type="PROSITE" id="PS50294">
    <property type="entry name" value="WD_REPEATS_REGION"/>
    <property type="match status" value="2"/>
</dbReference>
<feature type="repeat" description="WD" evidence="10">
    <location>
        <begin position="1315"/>
        <end position="1348"/>
    </location>
</feature>
<reference evidence="13" key="1">
    <citation type="journal article" date="2019" name="bioRxiv">
        <title>The Genome of the Zebra Mussel, Dreissena polymorpha: A Resource for Invasive Species Research.</title>
        <authorList>
            <person name="McCartney M.A."/>
            <person name="Auch B."/>
            <person name="Kono T."/>
            <person name="Mallez S."/>
            <person name="Zhang Y."/>
            <person name="Obille A."/>
            <person name="Becker A."/>
            <person name="Abrahante J.E."/>
            <person name="Garbe J."/>
            <person name="Badalamenti J.P."/>
            <person name="Herman A."/>
            <person name="Mangelson H."/>
            <person name="Liachko I."/>
            <person name="Sullivan S."/>
            <person name="Sone E.D."/>
            <person name="Koren S."/>
            <person name="Silverstein K.A.T."/>
            <person name="Beckman K.B."/>
            <person name="Gohl D.M."/>
        </authorList>
    </citation>
    <scope>NUCLEOTIDE SEQUENCE</scope>
    <source>
        <strain evidence="13">Duluth1</strain>
        <tissue evidence="13">Whole animal</tissue>
    </source>
</reference>
<dbReference type="GO" id="GO:0006623">
    <property type="term" value="P:protein targeting to vacuole"/>
    <property type="evidence" value="ECO:0007669"/>
    <property type="project" value="TreeGrafter"/>
</dbReference>
<evidence type="ECO:0000256" key="1">
    <source>
        <dbReference type="ARBA" id="ARBA00004419"/>
    </source>
</evidence>
<evidence type="ECO:0000256" key="4">
    <source>
        <dbReference type="ARBA" id="ARBA00022574"/>
    </source>
</evidence>
<dbReference type="InterPro" id="IPR036322">
    <property type="entry name" value="WD40_repeat_dom_sf"/>
</dbReference>
<dbReference type="Pfam" id="PF00069">
    <property type="entry name" value="Pkinase"/>
    <property type="match status" value="1"/>
</dbReference>
<comment type="subcellular location">
    <subcellularLocation>
        <location evidence="1">Cytoplasmic vesicle</location>
        <location evidence="1">Autophagosome</location>
    </subcellularLocation>
</comment>
<accession>A0A9D4JRH6</accession>
<dbReference type="SMART" id="SM00220">
    <property type="entry name" value="S_TKc"/>
    <property type="match status" value="1"/>
</dbReference>
<dbReference type="PROSITE" id="PS50082">
    <property type="entry name" value="WD_REPEATS_2"/>
    <property type="match status" value="3"/>
</dbReference>
<dbReference type="FunFam" id="1.10.510.10:FF:000497">
    <property type="entry name" value="Phosphoinositide 3-kinase regulatory subunit"/>
    <property type="match status" value="1"/>
</dbReference>
<dbReference type="GO" id="GO:0004674">
    <property type="term" value="F:protein serine/threonine kinase activity"/>
    <property type="evidence" value="ECO:0007669"/>
    <property type="project" value="UniProtKB-KW"/>
</dbReference>
<dbReference type="InterPro" id="IPR001680">
    <property type="entry name" value="WD40_rpt"/>
</dbReference>
<dbReference type="EMBL" id="JAIWYP010000005">
    <property type="protein sequence ID" value="KAH3817357.1"/>
    <property type="molecule type" value="Genomic_DNA"/>
</dbReference>
<evidence type="ECO:0000256" key="2">
    <source>
        <dbReference type="ARBA" id="ARBA00012513"/>
    </source>
</evidence>
<keyword evidence="5" id="KW-0808">Transferase</keyword>
<dbReference type="GO" id="GO:0034271">
    <property type="term" value="C:phosphatidylinositol 3-kinase complex, class III, type I"/>
    <property type="evidence" value="ECO:0007669"/>
    <property type="project" value="TreeGrafter"/>
</dbReference>
<dbReference type="Gene3D" id="2.130.10.10">
    <property type="entry name" value="YVTN repeat-like/Quinoprotein amine dehydrogenase"/>
    <property type="match status" value="2"/>
</dbReference>
<keyword evidence="8" id="KW-0418">Kinase</keyword>
<evidence type="ECO:0000256" key="8">
    <source>
        <dbReference type="ARBA" id="ARBA00022777"/>
    </source>
</evidence>
<evidence type="ECO:0000256" key="6">
    <source>
        <dbReference type="ARBA" id="ARBA00022737"/>
    </source>
</evidence>
<evidence type="ECO:0000256" key="5">
    <source>
        <dbReference type="ARBA" id="ARBA00022679"/>
    </source>
</evidence>
<dbReference type="GO" id="GO:0045324">
    <property type="term" value="P:late endosome to vacuole transport"/>
    <property type="evidence" value="ECO:0007669"/>
    <property type="project" value="InterPro"/>
</dbReference>
<dbReference type="GO" id="GO:0005776">
    <property type="term" value="C:autophagosome"/>
    <property type="evidence" value="ECO:0007669"/>
    <property type="project" value="UniProtKB-SubCell"/>
</dbReference>
<dbReference type="GO" id="GO:0005770">
    <property type="term" value="C:late endosome"/>
    <property type="evidence" value="ECO:0007669"/>
    <property type="project" value="TreeGrafter"/>
</dbReference>
<feature type="region of interest" description="Disordered" evidence="11">
    <location>
        <begin position="822"/>
        <end position="903"/>
    </location>
</feature>
<dbReference type="GO" id="GO:0016236">
    <property type="term" value="P:macroautophagy"/>
    <property type="evidence" value="ECO:0007669"/>
    <property type="project" value="InterPro"/>
</dbReference>
<dbReference type="Pfam" id="PF22956">
    <property type="entry name" value="VPS15-like_hel"/>
    <property type="match status" value="1"/>
</dbReference>
<sequence>MGNQLTGIAPSQILPVEHYLTSDLPDIQYEGSLGSTRFFKVAKANSKEGYVVVKVFVIHDPSLPLSSYKSRLDEICVTLHGTSNCLPFQKSVQQDKAALLFRQYVKDSLYDRISTRPFLNLIEKKWIACQLLCALNQCHKLKVCHGDIKSENVMITGWNWLLLTDFASFKPTYLPDDNPSDFSYFFDTSRRRTCYIAPERFVDSGFRNTETGGNLVNNVDLTSSGEVKTGDLTPAMDIFSAGCVIAELFTDGVPPFDLSQLLAYRNREYSPWKVLERIEDPNVRDLVRHMMQKEPSHRLSAEEYLIQQRVKTFPDYFYTFLKLYIQRFATTPILSPDERIFRVTKDLEMIIENLKIDPSRPENNNVLVLIISLVGSSSRQAKFCNSKLVALQLLTKLSKFVTADIILDRIVPYVMHMAGDSEARVRAEMLHSVTRCVKDLQNVPRSDVNVFQEYIFPKLSPLVQDGSAVVRAAFAENIALLAESALRVLEMMQLGEAEDQEDKEDTAYFVTYDQELQTLQEIIQDKVVHLLNDLENSVKRALLDNNGITRLCVFFGRQKANDVLLSHMITFLNDKADWHLRQAFFDNIVGIAAYVGWQSSEIVKPLIEQGLSDTEEFIVHKSLGALKSLTELGLLQKQMLHHFVKIVVPLLAHPGMWIRHGSVGFVSAVAQKLNIADIHCNLLPALKPFLKSDIIQIEKEVLLLNTLLDPIPRLVFDYIVRSNLVERIFSILQKQSYIRGISRQGHKPDYPELDDAMTQVFKRLTFLGCSEQHEDKILAMKDFILKLNRARAGSDTASQASSDVKRGHILLTSLVTRIPTRRHADLNKSSQSKTDLAPSIKKKGATLDSQASTMNPEWKSMFGSTSSDRSLSSSPKSKTLPKAETKPAKPLTGSQSSSTGSMVNVSQLSLDSTLPTLDALRGDKNVQQTRYAPCKFELRDLIRKRRGQYSSDMACRDLLEGIAWENRPPPSNWRPRGLLVAHLHEHRGPINRLAVCHDHSLFATCSNDSQVKLWECGRLEGKNIANRSKVTLKLEGQVKLLTFFEGSNSLAAATDKGAINVYDVGSGKTNEVDSRTVNLQHHGQLVDMTHFDTGNQSVLAYATVNGFLIGWDIRSNDVVWMLKNDPRNGLITSFAVHQSQCWLCVGTSSGKHVCWDLRFQLPITTIEHPTGSRVRRLLPHPKEQSWVISAVQGNNEVSMWDIETGARRKALWASAVPTLSKTQESPHAVYGMHVATTDSSTFLLTGGSDMRVRFWDLGYPANSFIMANAAGDLTQHTAVSYRSQLIEGTEVIVESYTKKPVPTEDSQPWGPEAPPQGHNDTITDVALCQASQCLVLTASRNGVVKVWK</sequence>
<dbReference type="CDD" id="cd13980">
    <property type="entry name" value="STKc_Vps15"/>
    <property type="match status" value="1"/>
</dbReference>
<dbReference type="Gene3D" id="1.10.510.10">
    <property type="entry name" value="Transferase(Phosphotransferase) domain 1"/>
    <property type="match status" value="1"/>
</dbReference>
<dbReference type="SUPFAM" id="SSF56112">
    <property type="entry name" value="Protein kinase-like (PK-like)"/>
    <property type="match status" value="1"/>
</dbReference>
<evidence type="ECO:0000256" key="9">
    <source>
        <dbReference type="ARBA" id="ARBA00022840"/>
    </source>
</evidence>
<feature type="repeat" description="WD" evidence="10">
    <location>
        <begin position="1234"/>
        <end position="1257"/>
    </location>
</feature>
<dbReference type="EC" id="2.7.11.1" evidence="2"/>
<evidence type="ECO:0000256" key="11">
    <source>
        <dbReference type="SAM" id="MobiDB-lite"/>
    </source>
</evidence>
<feature type="domain" description="Protein kinase" evidence="12">
    <location>
        <begin position="27"/>
        <end position="321"/>
    </location>
</feature>
<keyword evidence="6" id="KW-0677">Repeat</keyword>
<keyword evidence="3" id="KW-0723">Serine/threonine-protein kinase</keyword>
<evidence type="ECO:0000256" key="7">
    <source>
        <dbReference type="ARBA" id="ARBA00022741"/>
    </source>
</evidence>
<dbReference type="PANTHER" id="PTHR17583:SF0">
    <property type="entry name" value="PHOSPHOINOSITIDE 3-KINASE REGULATORY SUBUNIT 4"/>
    <property type="match status" value="1"/>
</dbReference>
<evidence type="ECO:0000256" key="3">
    <source>
        <dbReference type="ARBA" id="ARBA00022527"/>
    </source>
</evidence>
<dbReference type="InterPro" id="IPR008271">
    <property type="entry name" value="Ser/Thr_kinase_AS"/>
</dbReference>
<proteinExistence type="predicted"/>
<comment type="caution">
    <text evidence="13">The sequence shown here is derived from an EMBL/GenBank/DDBJ whole genome shotgun (WGS) entry which is preliminary data.</text>
</comment>